<organism evidence="2 3">
    <name type="scientific">Vogesella oryzagri</name>
    <dbReference type="NCBI Taxonomy" id="3160864"/>
    <lineage>
        <taxon>Bacteria</taxon>
        <taxon>Pseudomonadati</taxon>
        <taxon>Pseudomonadota</taxon>
        <taxon>Betaproteobacteria</taxon>
        <taxon>Neisseriales</taxon>
        <taxon>Chromobacteriaceae</taxon>
        <taxon>Vogesella</taxon>
    </lineage>
</organism>
<evidence type="ECO:0000313" key="2">
    <source>
        <dbReference type="EMBL" id="MEQ6289223.1"/>
    </source>
</evidence>
<evidence type="ECO:0008006" key="4">
    <source>
        <dbReference type="Google" id="ProtNLM"/>
    </source>
</evidence>
<dbReference type="Proteomes" id="UP001433638">
    <property type="component" value="Unassembled WGS sequence"/>
</dbReference>
<feature type="chain" id="PRO_5047457941" description="DUF3828 domain-containing protein" evidence="1">
    <location>
        <begin position="21"/>
        <end position="180"/>
    </location>
</feature>
<dbReference type="RefSeq" id="WP_349582862.1">
    <property type="nucleotide sequence ID" value="NZ_JBEFLD010000001.1"/>
</dbReference>
<gene>
    <name evidence="2" type="ORF">ABNW52_01150</name>
</gene>
<evidence type="ECO:0000313" key="3">
    <source>
        <dbReference type="Proteomes" id="UP001433638"/>
    </source>
</evidence>
<feature type="signal peptide" evidence="1">
    <location>
        <begin position="1"/>
        <end position="20"/>
    </location>
</feature>
<protein>
    <recommendedName>
        <fullName evidence="4">DUF3828 domain-containing protein</fullName>
    </recommendedName>
</protein>
<keyword evidence="1" id="KW-0732">Signal</keyword>
<sequence length="180" mass="20383">MRRAWLWLLWLVLYALPAGAAELTLCYHYGCDQQRRLELGEDALSWMQQRLQAADSASDERNALQDVVLAFYQLAAQQAPVAADRGGNHEDARILGRMDCIDHSHNVAQLLQLLDARQWLHYHHLAGAVFRAPLLFNQHYAVGLDAIDAPEHWVIDAWPRDFGAPPLVVPLALWKEGFSP</sequence>
<proteinExistence type="predicted"/>
<name>A0ABV1LZB1_9NEIS</name>
<dbReference type="EMBL" id="JBEFLD010000001">
    <property type="protein sequence ID" value="MEQ6289223.1"/>
    <property type="molecule type" value="Genomic_DNA"/>
</dbReference>
<evidence type="ECO:0000256" key="1">
    <source>
        <dbReference type="SAM" id="SignalP"/>
    </source>
</evidence>
<comment type="caution">
    <text evidence="2">The sequence shown here is derived from an EMBL/GenBank/DDBJ whole genome shotgun (WGS) entry which is preliminary data.</text>
</comment>
<accession>A0ABV1LZB1</accession>
<reference evidence="2" key="1">
    <citation type="submission" date="2024-06" db="EMBL/GenBank/DDBJ databases">
        <title>Genome sequence of Vogesella sp. MAHUQ-64.</title>
        <authorList>
            <person name="Huq M.A."/>
        </authorList>
    </citation>
    <scope>NUCLEOTIDE SEQUENCE</scope>
    <source>
        <strain evidence="2">MAHUQ-64</strain>
    </source>
</reference>
<keyword evidence="3" id="KW-1185">Reference proteome</keyword>